<dbReference type="InterPro" id="IPR003439">
    <property type="entry name" value="ABC_transporter-like_ATP-bd"/>
</dbReference>
<dbReference type="GO" id="GO:0015833">
    <property type="term" value="P:peptide transport"/>
    <property type="evidence" value="ECO:0007669"/>
    <property type="project" value="InterPro"/>
</dbReference>
<dbReference type="InterPro" id="IPR013563">
    <property type="entry name" value="Oligopep_ABC_C"/>
</dbReference>
<sequence>MTADDDTLLQVRNLKMWFEYHSGWFGRNVHYVRAVDDVSFQIRKGETLGLVGESGCGKTTVGRCVARVYEPTAGEILYHDGDQVFDLAKLSRAELRPYRQKIRMIFQDPHSSLNPRMSVFEIVSEVLRVNHLLPSGELEDRVAHLLRRVGLRPEYMRRYPHAFSGGERQRIVIARALATNPQLIVADEAISALDVSVRAQILNLMQELQDEFGLTYLFIAHDLSVIRHICDRVNVMYVGKLVESAPANDLYTEPQHPYTEALLSAVPIHNPLLRDKKQRIHLTGDVADPANPPDGCYFHPRCRYAESKCASVSPPLRPIKGAHSAACHFSETLDLRGVVDDEEIPLEV</sequence>
<dbReference type="GO" id="GO:0055085">
    <property type="term" value="P:transmembrane transport"/>
    <property type="evidence" value="ECO:0007669"/>
    <property type="project" value="UniProtKB-ARBA"/>
</dbReference>
<dbReference type="InterPro" id="IPR027417">
    <property type="entry name" value="P-loop_NTPase"/>
</dbReference>
<name>A0A7S8EDU4_9CHLR</name>
<dbReference type="Proteomes" id="UP000594468">
    <property type="component" value="Chromosome"/>
</dbReference>
<keyword evidence="3" id="KW-0547">Nucleotide-binding</keyword>
<reference evidence="6 7" key="1">
    <citation type="submission" date="2020-02" db="EMBL/GenBank/DDBJ databases">
        <authorList>
            <person name="Zheng R.K."/>
            <person name="Sun C.M."/>
        </authorList>
    </citation>
    <scope>NUCLEOTIDE SEQUENCE [LARGE SCALE GENOMIC DNA]</scope>
    <source>
        <strain evidence="7">rifampicinis</strain>
    </source>
</reference>
<dbReference type="NCBIfam" id="TIGR01727">
    <property type="entry name" value="oligo_HPY"/>
    <property type="match status" value="1"/>
</dbReference>
<keyword evidence="2" id="KW-0813">Transport</keyword>
<dbReference type="InterPro" id="IPR050319">
    <property type="entry name" value="ABC_transp_ATP-bind"/>
</dbReference>
<dbReference type="KEGG" id="pmet:G4Y79_03395"/>
<dbReference type="SMART" id="SM00382">
    <property type="entry name" value="AAA"/>
    <property type="match status" value="1"/>
</dbReference>
<dbReference type="CDD" id="cd03257">
    <property type="entry name" value="ABC_NikE_OppD_transporters"/>
    <property type="match status" value="1"/>
</dbReference>
<dbReference type="GO" id="GO:0016887">
    <property type="term" value="F:ATP hydrolysis activity"/>
    <property type="evidence" value="ECO:0007669"/>
    <property type="project" value="InterPro"/>
</dbReference>
<keyword evidence="4 6" id="KW-0067">ATP-binding</keyword>
<dbReference type="EMBL" id="CP062983">
    <property type="protein sequence ID" value="QPC85106.1"/>
    <property type="molecule type" value="Genomic_DNA"/>
</dbReference>
<dbReference type="AlphaFoldDB" id="A0A7S8EDU4"/>
<evidence type="ECO:0000256" key="1">
    <source>
        <dbReference type="ARBA" id="ARBA00005417"/>
    </source>
</evidence>
<dbReference type="InterPro" id="IPR017871">
    <property type="entry name" value="ABC_transporter-like_CS"/>
</dbReference>
<dbReference type="Pfam" id="PF08352">
    <property type="entry name" value="oligo_HPY"/>
    <property type="match status" value="1"/>
</dbReference>
<dbReference type="Pfam" id="PF00005">
    <property type="entry name" value="ABC_tran"/>
    <property type="match status" value="1"/>
</dbReference>
<keyword evidence="7" id="KW-1185">Reference proteome</keyword>
<evidence type="ECO:0000256" key="4">
    <source>
        <dbReference type="ARBA" id="ARBA00022840"/>
    </source>
</evidence>
<evidence type="ECO:0000256" key="2">
    <source>
        <dbReference type="ARBA" id="ARBA00022448"/>
    </source>
</evidence>
<dbReference type="FunFam" id="3.40.50.300:FF:000016">
    <property type="entry name" value="Oligopeptide ABC transporter ATP-binding component"/>
    <property type="match status" value="1"/>
</dbReference>
<dbReference type="PANTHER" id="PTHR43776:SF7">
    <property type="entry name" value="D,D-DIPEPTIDE TRANSPORT ATP-BINDING PROTEIN DDPF-RELATED"/>
    <property type="match status" value="1"/>
</dbReference>
<gene>
    <name evidence="6" type="ORF">G4Y79_03395</name>
</gene>
<dbReference type="Gene3D" id="3.40.50.300">
    <property type="entry name" value="P-loop containing nucleotide triphosphate hydrolases"/>
    <property type="match status" value="1"/>
</dbReference>
<evidence type="ECO:0000256" key="3">
    <source>
        <dbReference type="ARBA" id="ARBA00022741"/>
    </source>
</evidence>
<comment type="similarity">
    <text evidence="1">Belongs to the ABC transporter superfamily.</text>
</comment>
<accession>A0A7S8EDU4</accession>
<dbReference type="GO" id="GO:0005524">
    <property type="term" value="F:ATP binding"/>
    <property type="evidence" value="ECO:0007669"/>
    <property type="project" value="UniProtKB-KW"/>
</dbReference>
<dbReference type="InterPro" id="IPR003593">
    <property type="entry name" value="AAA+_ATPase"/>
</dbReference>
<dbReference type="PROSITE" id="PS50893">
    <property type="entry name" value="ABC_TRANSPORTER_2"/>
    <property type="match status" value="1"/>
</dbReference>
<dbReference type="PROSITE" id="PS00211">
    <property type="entry name" value="ABC_TRANSPORTER_1"/>
    <property type="match status" value="1"/>
</dbReference>
<organism evidence="6 7">
    <name type="scientific">Phototrophicus methaneseepsis</name>
    <dbReference type="NCBI Taxonomy" id="2710758"/>
    <lineage>
        <taxon>Bacteria</taxon>
        <taxon>Bacillati</taxon>
        <taxon>Chloroflexota</taxon>
        <taxon>Candidatus Thermofontia</taxon>
        <taxon>Phototrophicales</taxon>
        <taxon>Phototrophicaceae</taxon>
        <taxon>Phototrophicus</taxon>
    </lineage>
</organism>
<evidence type="ECO:0000313" key="7">
    <source>
        <dbReference type="Proteomes" id="UP000594468"/>
    </source>
</evidence>
<evidence type="ECO:0000259" key="5">
    <source>
        <dbReference type="PROSITE" id="PS50893"/>
    </source>
</evidence>
<evidence type="ECO:0000313" key="6">
    <source>
        <dbReference type="EMBL" id="QPC85106.1"/>
    </source>
</evidence>
<proteinExistence type="inferred from homology"/>
<dbReference type="PANTHER" id="PTHR43776">
    <property type="entry name" value="TRANSPORT ATP-BINDING PROTEIN"/>
    <property type="match status" value="1"/>
</dbReference>
<dbReference type="SUPFAM" id="SSF52540">
    <property type="entry name" value="P-loop containing nucleoside triphosphate hydrolases"/>
    <property type="match status" value="1"/>
</dbReference>
<protein>
    <submittedName>
        <fullName evidence="6">ATP-binding cassette domain-containing protein</fullName>
    </submittedName>
</protein>
<feature type="domain" description="ABC transporter" evidence="5">
    <location>
        <begin position="9"/>
        <end position="263"/>
    </location>
</feature>